<organism evidence="1">
    <name type="scientific">Cucumis melo</name>
    <name type="common">Muskmelon</name>
    <dbReference type="NCBI Taxonomy" id="3656"/>
    <lineage>
        <taxon>Eukaryota</taxon>
        <taxon>Viridiplantae</taxon>
        <taxon>Streptophyta</taxon>
        <taxon>Embryophyta</taxon>
        <taxon>Tracheophyta</taxon>
        <taxon>Spermatophyta</taxon>
        <taxon>Magnoliopsida</taxon>
        <taxon>eudicotyledons</taxon>
        <taxon>Gunneridae</taxon>
        <taxon>Pentapetalae</taxon>
        <taxon>rosids</taxon>
        <taxon>fabids</taxon>
        <taxon>Cucurbitales</taxon>
        <taxon>Cucurbitaceae</taxon>
        <taxon>Benincaseae</taxon>
        <taxon>Cucumis</taxon>
    </lineage>
</organism>
<dbReference type="EnsemblPlants" id="MELO3C020266.2.1">
    <property type="protein sequence ID" value="MELO3C020266.2.1"/>
    <property type="gene ID" value="MELO3C020266.2"/>
</dbReference>
<accession>A0A9I9DMB6</accession>
<evidence type="ECO:0000313" key="1">
    <source>
        <dbReference type="EnsemblPlants" id="MELO3C020266.2.1"/>
    </source>
</evidence>
<protein>
    <submittedName>
        <fullName evidence="1">Uncharacterized protein</fullName>
    </submittedName>
</protein>
<name>A0A9I9DMB6_CUCME</name>
<dbReference type="Gramene" id="MELO3C020266.2.1">
    <property type="protein sequence ID" value="MELO3C020266.2.1"/>
    <property type="gene ID" value="MELO3C020266.2"/>
</dbReference>
<proteinExistence type="predicted"/>
<reference evidence="1" key="1">
    <citation type="submission" date="2023-03" db="UniProtKB">
        <authorList>
            <consortium name="EnsemblPlants"/>
        </authorList>
    </citation>
    <scope>IDENTIFICATION</scope>
</reference>
<sequence length="63" mass="6967">MFKGDRATGPRAETFADVGSDVLDEYEGFSIDDGTIWRSLDVRPGTSHVLRGHHGHTGHRICE</sequence>
<dbReference type="AlphaFoldDB" id="A0A9I9DMB6"/>